<evidence type="ECO:0000256" key="1">
    <source>
        <dbReference type="SAM" id="SignalP"/>
    </source>
</evidence>
<keyword evidence="1" id="KW-0732">Signal</keyword>
<name>A0A9W7THU2_TRIRA</name>
<evidence type="ECO:0000313" key="2">
    <source>
        <dbReference type="EMBL" id="KAI7799033.1"/>
    </source>
</evidence>
<protein>
    <submittedName>
        <fullName evidence="2">Uncharacterized protein</fullName>
    </submittedName>
</protein>
<comment type="caution">
    <text evidence="2">The sequence shown here is derived from an EMBL/GenBank/DDBJ whole genome shotgun (WGS) entry which is preliminary data.</text>
</comment>
<feature type="chain" id="PRO_5040847648" evidence="1">
    <location>
        <begin position="20"/>
        <end position="522"/>
    </location>
</feature>
<gene>
    <name evidence="2" type="ORF">IRJ41_016106</name>
</gene>
<evidence type="ECO:0000313" key="3">
    <source>
        <dbReference type="Proteomes" id="UP001059041"/>
    </source>
</evidence>
<sequence>MKLLAIISLTAFLCYGVQSSGLSERELNKRIVNSGIAVFIDFLDKVKNATEKIVKDEHFKKSRIVVQEHLKDLRQTAKQISEEAKDDSQRVKRIMLAVSAAVSSGTMIREIAGKYFHPFMNVYRENFKTETMTGIWREVESEYLKGAPPINNKPMGFLSYLLAKMVVRSGLVNALKGGVDIALEVGKIDLNQLHEEAQMFINHIREKAIEISAWERQKETNDFLASLRTASGLTVYYWDQLLEHTERLSFQEKHYDSMKRWGELTMLRNASEKYHVLINPETRDDILNWIDKTFGKFSEAMALKYYTVGNEVFGSDRFNQSNWAILKIATVYGLPVYEKLTESGFGISELNSLLNRVDLAIIILEGNDESSLRQTFTEHLTLNIMLVITYFAEKEKEKGIDETLLPFILIRNTVLEAWDSFPRFRFMFNDNSELQRTERDWNHARTIFINELIKSGEFTEEELEEAQMNFINDTRGTIEKVMKYADMAERFDERMDLSILTIKTLMHYIMFLFLKNWDELVE</sequence>
<keyword evidence="3" id="KW-1185">Reference proteome</keyword>
<dbReference type="AlphaFoldDB" id="A0A9W7THU2"/>
<reference evidence="2" key="1">
    <citation type="submission" date="2021-02" db="EMBL/GenBank/DDBJ databases">
        <title>Comparative genomics reveals that relaxation of natural selection precedes convergent phenotypic evolution of cavefish.</title>
        <authorList>
            <person name="Peng Z."/>
        </authorList>
    </citation>
    <scope>NUCLEOTIDE SEQUENCE</scope>
    <source>
        <tissue evidence="2">Muscle</tissue>
    </source>
</reference>
<dbReference type="EMBL" id="JAFHDT010000016">
    <property type="protein sequence ID" value="KAI7799033.1"/>
    <property type="molecule type" value="Genomic_DNA"/>
</dbReference>
<proteinExistence type="predicted"/>
<dbReference type="Proteomes" id="UP001059041">
    <property type="component" value="Linkage Group LG16"/>
</dbReference>
<accession>A0A9W7THU2</accession>
<feature type="signal peptide" evidence="1">
    <location>
        <begin position="1"/>
        <end position="19"/>
    </location>
</feature>
<organism evidence="2 3">
    <name type="scientific">Triplophysa rosa</name>
    <name type="common">Cave loach</name>
    <dbReference type="NCBI Taxonomy" id="992332"/>
    <lineage>
        <taxon>Eukaryota</taxon>
        <taxon>Metazoa</taxon>
        <taxon>Chordata</taxon>
        <taxon>Craniata</taxon>
        <taxon>Vertebrata</taxon>
        <taxon>Euteleostomi</taxon>
        <taxon>Actinopterygii</taxon>
        <taxon>Neopterygii</taxon>
        <taxon>Teleostei</taxon>
        <taxon>Ostariophysi</taxon>
        <taxon>Cypriniformes</taxon>
        <taxon>Nemacheilidae</taxon>
        <taxon>Triplophysa</taxon>
    </lineage>
</organism>